<protein>
    <submittedName>
        <fullName evidence="2">Uncharacterized protein</fullName>
    </submittedName>
</protein>
<name>A0ABD2PFA9_9CUCU</name>
<dbReference type="AlphaFoldDB" id="A0ABD2PFA9"/>
<proteinExistence type="predicted"/>
<dbReference type="EMBL" id="JABFTP020000186">
    <property type="protein sequence ID" value="KAL3289523.1"/>
    <property type="molecule type" value="Genomic_DNA"/>
</dbReference>
<organism evidence="2 3">
    <name type="scientific">Cryptolaemus montrouzieri</name>
    <dbReference type="NCBI Taxonomy" id="559131"/>
    <lineage>
        <taxon>Eukaryota</taxon>
        <taxon>Metazoa</taxon>
        <taxon>Ecdysozoa</taxon>
        <taxon>Arthropoda</taxon>
        <taxon>Hexapoda</taxon>
        <taxon>Insecta</taxon>
        <taxon>Pterygota</taxon>
        <taxon>Neoptera</taxon>
        <taxon>Endopterygota</taxon>
        <taxon>Coleoptera</taxon>
        <taxon>Polyphaga</taxon>
        <taxon>Cucujiformia</taxon>
        <taxon>Coccinelloidea</taxon>
        <taxon>Coccinellidae</taxon>
        <taxon>Scymninae</taxon>
        <taxon>Scymnini</taxon>
        <taxon>Cryptolaemus</taxon>
    </lineage>
</organism>
<keyword evidence="3" id="KW-1185">Reference proteome</keyword>
<dbReference type="Proteomes" id="UP001516400">
    <property type="component" value="Unassembled WGS sequence"/>
</dbReference>
<feature type="region of interest" description="Disordered" evidence="1">
    <location>
        <begin position="1"/>
        <end position="42"/>
    </location>
</feature>
<evidence type="ECO:0000313" key="2">
    <source>
        <dbReference type="EMBL" id="KAL3289523.1"/>
    </source>
</evidence>
<feature type="compositionally biased region" description="Basic and acidic residues" evidence="1">
    <location>
        <begin position="17"/>
        <end position="33"/>
    </location>
</feature>
<feature type="non-terminal residue" evidence="2">
    <location>
        <position position="1"/>
    </location>
</feature>
<gene>
    <name evidence="2" type="ORF">HHI36_022940</name>
</gene>
<reference evidence="2 3" key="1">
    <citation type="journal article" date="2021" name="BMC Biol.">
        <title>Horizontally acquired antibacterial genes associated with adaptive radiation of ladybird beetles.</title>
        <authorList>
            <person name="Li H.S."/>
            <person name="Tang X.F."/>
            <person name="Huang Y.H."/>
            <person name="Xu Z.Y."/>
            <person name="Chen M.L."/>
            <person name="Du X.Y."/>
            <person name="Qiu B.Y."/>
            <person name="Chen P.T."/>
            <person name="Zhang W."/>
            <person name="Slipinski A."/>
            <person name="Escalona H.E."/>
            <person name="Waterhouse R.M."/>
            <person name="Zwick A."/>
            <person name="Pang H."/>
        </authorList>
    </citation>
    <scope>NUCLEOTIDE SEQUENCE [LARGE SCALE GENOMIC DNA]</scope>
    <source>
        <strain evidence="2">SYSU2018</strain>
    </source>
</reference>
<evidence type="ECO:0000313" key="3">
    <source>
        <dbReference type="Proteomes" id="UP001516400"/>
    </source>
</evidence>
<comment type="caution">
    <text evidence="2">The sequence shown here is derived from an EMBL/GenBank/DDBJ whole genome shotgun (WGS) entry which is preliminary data.</text>
</comment>
<evidence type="ECO:0000256" key="1">
    <source>
        <dbReference type="SAM" id="MobiDB-lite"/>
    </source>
</evidence>
<accession>A0ABD2PFA9</accession>
<sequence>RKIRETTGGTRRRRDERRKNFLERMEEMGISKENEDDDTGSKHIKKWMENIKT</sequence>